<name>A0A9D3YTK6_DREPO</name>
<proteinExistence type="predicted"/>
<dbReference type="EMBL" id="JAIWYP010000015">
    <property type="protein sequence ID" value="KAH3704276.1"/>
    <property type="molecule type" value="Genomic_DNA"/>
</dbReference>
<dbReference type="Proteomes" id="UP000828390">
    <property type="component" value="Unassembled WGS sequence"/>
</dbReference>
<organism evidence="1 2">
    <name type="scientific">Dreissena polymorpha</name>
    <name type="common">Zebra mussel</name>
    <name type="synonym">Mytilus polymorpha</name>
    <dbReference type="NCBI Taxonomy" id="45954"/>
    <lineage>
        <taxon>Eukaryota</taxon>
        <taxon>Metazoa</taxon>
        <taxon>Spiralia</taxon>
        <taxon>Lophotrochozoa</taxon>
        <taxon>Mollusca</taxon>
        <taxon>Bivalvia</taxon>
        <taxon>Autobranchia</taxon>
        <taxon>Heteroconchia</taxon>
        <taxon>Euheterodonta</taxon>
        <taxon>Imparidentia</taxon>
        <taxon>Neoheterodontei</taxon>
        <taxon>Myida</taxon>
        <taxon>Dreissenoidea</taxon>
        <taxon>Dreissenidae</taxon>
        <taxon>Dreissena</taxon>
    </lineage>
</organism>
<accession>A0A9D3YTK6</accession>
<dbReference type="AlphaFoldDB" id="A0A9D3YTK6"/>
<gene>
    <name evidence="1" type="ORF">DPMN_079332</name>
</gene>
<reference evidence="1" key="1">
    <citation type="journal article" date="2019" name="bioRxiv">
        <title>The Genome of the Zebra Mussel, Dreissena polymorpha: A Resource for Invasive Species Research.</title>
        <authorList>
            <person name="McCartney M.A."/>
            <person name="Auch B."/>
            <person name="Kono T."/>
            <person name="Mallez S."/>
            <person name="Zhang Y."/>
            <person name="Obille A."/>
            <person name="Becker A."/>
            <person name="Abrahante J.E."/>
            <person name="Garbe J."/>
            <person name="Badalamenti J.P."/>
            <person name="Herman A."/>
            <person name="Mangelson H."/>
            <person name="Liachko I."/>
            <person name="Sullivan S."/>
            <person name="Sone E.D."/>
            <person name="Koren S."/>
            <person name="Silverstein K.A.T."/>
            <person name="Beckman K.B."/>
            <person name="Gohl D.M."/>
        </authorList>
    </citation>
    <scope>NUCLEOTIDE SEQUENCE</scope>
    <source>
        <strain evidence="1">Duluth1</strain>
        <tissue evidence="1">Whole animal</tissue>
    </source>
</reference>
<sequence length="103" mass="11541">MVDQSVTKCPERPISGDCVPGMYLQQLQSIQNIATKTKHLMDSRLAELISETERLLAKIKDGVSLTMEDMEFLKGTWEKTSSCTVLSDVCLCSNLFGNCLLFY</sequence>
<reference evidence="1" key="2">
    <citation type="submission" date="2020-11" db="EMBL/GenBank/DDBJ databases">
        <authorList>
            <person name="McCartney M.A."/>
            <person name="Auch B."/>
            <person name="Kono T."/>
            <person name="Mallez S."/>
            <person name="Becker A."/>
            <person name="Gohl D.M."/>
            <person name="Silverstein K.A.T."/>
            <person name="Koren S."/>
            <person name="Bechman K.B."/>
            <person name="Herman A."/>
            <person name="Abrahante J.E."/>
            <person name="Garbe J."/>
        </authorList>
    </citation>
    <scope>NUCLEOTIDE SEQUENCE</scope>
    <source>
        <strain evidence="1">Duluth1</strain>
        <tissue evidence="1">Whole animal</tissue>
    </source>
</reference>
<evidence type="ECO:0000313" key="2">
    <source>
        <dbReference type="Proteomes" id="UP000828390"/>
    </source>
</evidence>
<protein>
    <submittedName>
        <fullName evidence="1">Uncharacterized protein</fullName>
    </submittedName>
</protein>
<keyword evidence="2" id="KW-1185">Reference proteome</keyword>
<evidence type="ECO:0000313" key="1">
    <source>
        <dbReference type="EMBL" id="KAH3704276.1"/>
    </source>
</evidence>
<comment type="caution">
    <text evidence="1">The sequence shown here is derived from an EMBL/GenBank/DDBJ whole genome shotgun (WGS) entry which is preliminary data.</text>
</comment>